<sequence>MAFDDFCQGVSWYGPYWDHILGYWKASQERPGRILFLKYEDMKRDGRNDVKRLAEFIGYPFSVEEEKAGVVEDIIKLCSFENLSNLEVNKSGMHRTTVENRIYFRKAKDGDWENYFTEEMKEKIDKLTHQKLMGTGNIPVLRYSEARSWESHVEMGIFYTFGYLVVDTQTKWGMRTSPRLWSRLHIAGYDDQVYKKINHTACGVAAIRPVGCVDSIPFTPGSNPFVRILWSGVVSNGRIFSFKIAKDVVWAKPR</sequence>
<comment type="caution">
    <text evidence="5">The sequence shown here is derived from an EMBL/GenBank/DDBJ whole genome shotgun (WGS) entry which is preliminary data.</text>
</comment>
<dbReference type="GO" id="GO:0008146">
    <property type="term" value="F:sulfotransferase activity"/>
    <property type="evidence" value="ECO:0007669"/>
    <property type="project" value="InterPro"/>
</dbReference>
<evidence type="ECO:0000313" key="6">
    <source>
        <dbReference type="Proteomes" id="UP001172457"/>
    </source>
</evidence>
<evidence type="ECO:0000313" key="5">
    <source>
        <dbReference type="EMBL" id="KAJ9565457.1"/>
    </source>
</evidence>
<dbReference type="InterPro" id="IPR000863">
    <property type="entry name" value="Sulfotransferase_dom"/>
</dbReference>
<keyword evidence="2 3" id="KW-0808">Transferase</keyword>
<accession>A0AA38WLE9</accession>
<evidence type="ECO:0000256" key="1">
    <source>
        <dbReference type="ARBA" id="ARBA00005771"/>
    </source>
</evidence>
<dbReference type="SUPFAM" id="SSF52540">
    <property type="entry name" value="P-loop containing nucleoside triphosphate hydrolases"/>
    <property type="match status" value="1"/>
</dbReference>
<dbReference type="PANTHER" id="PTHR11783">
    <property type="entry name" value="SULFOTRANSFERASE SULT"/>
    <property type="match status" value="1"/>
</dbReference>
<dbReference type="AlphaFoldDB" id="A0AA38WLE9"/>
<dbReference type="InterPro" id="IPR027417">
    <property type="entry name" value="P-loop_NTPase"/>
</dbReference>
<keyword evidence="6" id="KW-1185">Reference proteome</keyword>
<proteinExistence type="inferred from homology"/>
<protein>
    <recommendedName>
        <fullName evidence="3">Sulfotransferase</fullName>
        <ecNumber evidence="3">2.8.2.-</ecNumber>
    </recommendedName>
</protein>
<evidence type="ECO:0000256" key="2">
    <source>
        <dbReference type="ARBA" id="ARBA00022679"/>
    </source>
</evidence>
<dbReference type="Pfam" id="PF00685">
    <property type="entry name" value="Sulfotransfer_1"/>
    <property type="match status" value="1"/>
</dbReference>
<name>A0AA38WLE9_9ASTR</name>
<reference evidence="5" key="1">
    <citation type="submission" date="2023-03" db="EMBL/GenBank/DDBJ databases">
        <title>Chromosome-scale reference genome and RAD-based genetic map of yellow starthistle (Centaurea solstitialis) reveal putative structural variation and QTLs associated with invader traits.</title>
        <authorList>
            <person name="Reatini B."/>
            <person name="Cang F.A."/>
            <person name="Jiang Q."/>
            <person name="Mckibben M.T.W."/>
            <person name="Barker M.S."/>
            <person name="Rieseberg L.H."/>
            <person name="Dlugosch K.M."/>
        </authorList>
    </citation>
    <scope>NUCLEOTIDE SEQUENCE</scope>
    <source>
        <strain evidence="5">CAN-66</strain>
        <tissue evidence="5">Leaf</tissue>
    </source>
</reference>
<gene>
    <name evidence="5" type="ORF">OSB04_001423</name>
</gene>
<comment type="similarity">
    <text evidence="1 3">Belongs to the sulfotransferase 1 family.</text>
</comment>
<dbReference type="Gene3D" id="3.40.50.300">
    <property type="entry name" value="P-loop containing nucleotide triphosphate hydrolases"/>
    <property type="match status" value="1"/>
</dbReference>
<evidence type="ECO:0000256" key="3">
    <source>
        <dbReference type="RuleBase" id="RU361155"/>
    </source>
</evidence>
<dbReference type="Proteomes" id="UP001172457">
    <property type="component" value="Chromosome 1"/>
</dbReference>
<organism evidence="5 6">
    <name type="scientific">Centaurea solstitialis</name>
    <name type="common">yellow star-thistle</name>
    <dbReference type="NCBI Taxonomy" id="347529"/>
    <lineage>
        <taxon>Eukaryota</taxon>
        <taxon>Viridiplantae</taxon>
        <taxon>Streptophyta</taxon>
        <taxon>Embryophyta</taxon>
        <taxon>Tracheophyta</taxon>
        <taxon>Spermatophyta</taxon>
        <taxon>Magnoliopsida</taxon>
        <taxon>eudicotyledons</taxon>
        <taxon>Gunneridae</taxon>
        <taxon>Pentapetalae</taxon>
        <taxon>asterids</taxon>
        <taxon>campanulids</taxon>
        <taxon>Asterales</taxon>
        <taxon>Asteraceae</taxon>
        <taxon>Carduoideae</taxon>
        <taxon>Cardueae</taxon>
        <taxon>Centaureinae</taxon>
        <taxon>Centaurea</taxon>
    </lineage>
</organism>
<feature type="domain" description="Sulfotransferase" evidence="4">
    <location>
        <begin position="2"/>
        <end position="136"/>
    </location>
</feature>
<dbReference type="EC" id="2.8.2.-" evidence="3"/>
<evidence type="ECO:0000259" key="4">
    <source>
        <dbReference type="Pfam" id="PF00685"/>
    </source>
</evidence>
<dbReference type="EMBL" id="JARYMX010000001">
    <property type="protein sequence ID" value="KAJ9565457.1"/>
    <property type="molecule type" value="Genomic_DNA"/>
</dbReference>